<accession>A0ABS5C2Y2</accession>
<keyword evidence="1" id="KW-0812">Transmembrane</keyword>
<keyword evidence="3" id="KW-1185">Reference proteome</keyword>
<evidence type="ECO:0000313" key="2">
    <source>
        <dbReference type="EMBL" id="MBP3959503.1"/>
    </source>
</evidence>
<organism evidence="2 3">
    <name type="scientific">Gemmata palustris</name>
    <dbReference type="NCBI Taxonomy" id="2822762"/>
    <lineage>
        <taxon>Bacteria</taxon>
        <taxon>Pseudomonadati</taxon>
        <taxon>Planctomycetota</taxon>
        <taxon>Planctomycetia</taxon>
        <taxon>Gemmatales</taxon>
        <taxon>Gemmataceae</taxon>
        <taxon>Gemmata</taxon>
    </lineage>
</organism>
<dbReference type="RefSeq" id="WP_210660170.1">
    <property type="nucleotide sequence ID" value="NZ_JAGKQQ010000001.1"/>
</dbReference>
<sequence>MRALGIVLIVVGILALAVPSFTFFTTERAVDTSFLTIDTKKPHTIVLNPIVGVVAAVAGIALVFAGGRKTGTV</sequence>
<evidence type="ECO:0000313" key="3">
    <source>
        <dbReference type="Proteomes" id="UP000676565"/>
    </source>
</evidence>
<name>A0ABS5C2Y2_9BACT</name>
<dbReference type="Proteomes" id="UP000676565">
    <property type="component" value="Unassembled WGS sequence"/>
</dbReference>
<proteinExistence type="predicted"/>
<protein>
    <submittedName>
        <fullName evidence="2">DUF3185 domain-containing protein</fullName>
    </submittedName>
</protein>
<reference evidence="2 3" key="1">
    <citation type="submission" date="2021-04" db="EMBL/GenBank/DDBJ databases">
        <authorList>
            <person name="Ivanova A."/>
        </authorList>
    </citation>
    <scope>NUCLEOTIDE SEQUENCE [LARGE SCALE GENOMIC DNA]</scope>
    <source>
        <strain evidence="2 3">G18</strain>
    </source>
</reference>
<gene>
    <name evidence="2" type="ORF">J8F10_30025</name>
</gene>
<keyword evidence="1" id="KW-1133">Transmembrane helix</keyword>
<keyword evidence="1" id="KW-0472">Membrane</keyword>
<comment type="caution">
    <text evidence="2">The sequence shown here is derived from an EMBL/GenBank/DDBJ whole genome shotgun (WGS) entry which is preliminary data.</text>
</comment>
<dbReference type="EMBL" id="JAGKQQ010000001">
    <property type="protein sequence ID" value="MBP3959503.1"/>
    <property type="molecule type" value="Genomic_DNA"/>
</dbReference>
<evidence type="ECO:0000256" key="1">
    <source>
        <dbReference type="SAM" id="Phobius"/>
    </source>
</evidence>
<feature type="transmembrane region" description="Helical" evidence="1">
    <location>
        <begin position="46"/>
        <end position="67"/>
    </location>
</feature>